<reference evidence="1 2" key="1">
    <citation type="submission" date="2023-08" db="EMBL/GenBank/DDBJ databases">
        <authorList>
            <person name="Roldan D.M."/>
            <person name="Menes R.J."/>
        </authorList>
    </citation>
    <scope>NUCLEOTIDE SEQUENCE [LARGE SCALE GENOMIC DNA]</scope>
    <source>
        <strain evidence="1 2">CCM 2812</strain>
    </source>
</reference>
<dbReference type="RefSeq" id="WP_305750987.1">
    <property type="nucleotide sequence ID" value="NZ_JAUZEE010000011.1"/>
</dbReference>
<gene>
    <name evidence="1" type="ORF">Q8X39_17565</name>
</gene>
<dbReference type="Proteomes" id="UP001235760">
    <property type="component" value="Unassembled WGS sequence"/>
</dbReference>
<proteinExistence type="predicted"/>
<sequence length="380" mass="39857">MATLLGLGSATATASDGALPAPAALPFFAWTPAQRAERFAAAEDLLRAGDAPGALAAWEALALREHSADIELGIVRSQMQDGELRRATTFSAHTAGVHRQDVAGSAVYGWLLALGGQRAAARQRVDAALQRHPDAALLQAVRERIDQPHPALGAGMRELPHRLAPLSTGVVPDRPVQAVASALLLGDGAQALLPADRLLADQPVWLRDGLGRTVRGWPLDDDAPVLRRFRLDPPLPPPPALQLAARDPFPGSPALSVLHGPSPDGEPAWPWLNQVFLGLPDAQGRRPLGLVDPQALVGGPVFDLSGVLVGVALGRADGTLLLRPASALSVWRERAGWGHAGPVTGPGTGTPGGAAPVARLPYDEVHERALRLTLQVLQPR</sequence>
<evidence type="ECO:0000313" key="1">
    <source>
        <dbReference type="EMBL" id="MDP4302450.1"/>
    </source>
</evidence>
<evidence type="ECO:0000313" key="2">
    <source>
        <dbReference type="Proteomes" id="UP001235760"/>
    </source>
</evidence>
<organism evidence="1 2">
    <name type="scientific">Leptothrix discophora</name>
    <dbReference type="NCBI Taxonomy" id="89"/>
    <lineage>
        <taxon>Bacteria</taxon>
        <taxon>Pseudomonadati</taxon>
        <taxon>Pseudomonadota</taxon>
        <taxon>Betaproteobacteria</taxon>
        <taxon>Burkholderiales</taxon>
        <taxon>Sphaerotilaceae</taxon>
        <taxon>Leptothrix</taxon>
    </lineage>
</organism>
<dbReference type="EMBL" id="JAUZEE010000011">
    <property type="protein sequence ID" value="MDP4302450.1"/>
    <property type="molecule type" value="Genomic_DNA"/>
</dbReference>
<evidence type="ECO:0008006" key="3">
    <source>
        <dbReference type="Google" id="ProtNLM"/>
    </source>
</evidence>
<comment type="caution">
    <text evidence="1">The sequence shown here is derived from an EMBL/GenBank/DDBJ whole genome shotgun (WGS) entry which is preliminary data.</text>
</comment>
<name>A0ABT9G7J7_LEPDI</name>
<accession>A0ABT9G7J7</accession>
<protein>
    <recommendedName>
        <fullName evidence="3">Tetratricopeptide repeat protein</fullName>
    </recommendedName>
</protein>
<keyword evidence="2" id="KW-1185">Reference proteome</keyword>